<evidence type="ECO:0000256" key="1">
    <source>
        <dbReference type="SAM" id="Coils"/>
    </source>
</evidence>
<dbReference type="KEGG" id="gtt:GUITHDRAFT_138971"/>
<gene>
    <name evidence="4" type="ORF">GUITHDRAFT_138971</name>
</gene>
<dbReference type="GeneID" id="17302019"/>
<reference evidence="5" key="3">
    <citation type="submission" date="2016-03" db="UniProtKB">
        <authorList>
            <consortium name="EnsemblProtists"/>
        </authorList>
    </citation>
    <scope>IDENTIFICATION</scope>
</reference>
<dbReference type="HOGENOM" id="CLU_267698_0_0_1"/>
<evidence type="ECO:0000256" key="2">
    <source>
        <dbReference type="SAM" id="MobiDB-lite"/>
    </source>
</evidence>
<feature type="region of interest" description="Disordered" evidence="2">
    <location>
        <begin position="1154"/>
        <end position="1231"/>
    </location>
</feature>
<dbReference type="InterPro" id="IPR011004">
    <property type="entry name" value="Trimer_LpxA-like_sf"/>
</dbReference>
<proteinExistence type="predicted"/>
<dbReference type="SUPFAM" id="SSF51161">
    <property type="entry name" value="Trimeric LpxA-like enzymes"/>
    <property type="match status" value="1"/>
</dbReference>
<name>L1JBC8_GUITC</name>
<evidence type="ECO:0000256" key="3">
    <source>
        <dbReference type="SAM" id="Phobius"/>
    </source>
</evidence>
<feature type="region of interest" description="Disordered" evidence="2">
    <location>
        <begin position="957"/>
        <end position="986"/>
    </location>
</feature>
<evidence type="ECO:0000313" key="4">
    <source>
        <dbReference type="EMBL" id="EKX45395.1"/>
    </source>
</evidence>
<evidence type="ECO:0000313" key="5">
    <source>
        <dbReference type="EnsemblProtists" id="EKX45395"/>
    </source>
</evidence>
<protein>
    <submittedName>
        <fullName evidence="4 5">Uncharacterized protein</fullName>
    </submittedName>
</protein>
<evidence type="ECO:0000313" key="6">
    <source>
        <dbReference type="Proteomes" id="UP000011087"/>
    </source>
</evidence>
<dbReference type="RefSeq" id="XP_005832375.1">
    <property type="nucleotide sequence ID" value="XM_005832318.1"/>
</dbReference>
<feature type="compositionally biased region" description="Polar residues" evidence="2">
    <location>
        <begin position="958"/>
        <end position="976"/>
    </location>
</feature>
<keyword evidence="6" id="KW-1185">Reference proteome</keyword>
<sequence>MSETTKYGSLPTDETILPDNSKSTRLWRVGVLLGCSCAFIAILMSIADMSQISANGQSSPVSDLMSKMPRSHGILAAKSRAIQKPSLLNLFSELLETNATNESTSCEDLGGVSSAEGNFCCPSGCDQCMELDCSSTNSTNSSCCGALTLEPCGEPPCWLNTSGLDGNGSSSNSTGSDNNSSHLCSGNADVWSMSIGCWLKLHKDPEDIEGWLQDHSILSTEHWYKHVMENPKLRSDFEDWFEEHKNKDGFHMSDWLEKHGIRRQDKAIHGRLEILAQVASSLVGRRGKCGMVCWLSQFRNVQILRSWPKEEKERRLRVLLHSFPKLARYLDTEEWYSQWKNYTPSMSRWYEEHKNYGVDAEKYYQEHKNYTPSMSRWYEEHKNYGVDAEKYYQEHKNYTPSMSRWYEEHKNYGVDAEKYYQEHKNYTPSMSRWYEEHKNYGVDAEKYYQEHKNYTPSMSRWYEEHKNYGVDAEKYYQEHKNYTPSMSRWYEEHKNYGVDAEQWYQEHKDYLPDAEVWYHAQRADPQALLSTMEEILLWESVKSLEARALRKKLERKFARMQRHSVLQQTGGNSSAGNESGQFDLSSWLDEHHEFDVDAWLKEQQQFPYVSDGNGSSVQIRDLSQWLDAQVSFDLDDWLSGYPDPEDLEGWLANSSSTSSVNMSGWLDEHPLPDVEKWLDQQEGNRSSAFNMTRFLDEQPSVDIEKWLEDHPLEDDDAWLEKQENASDAFSLSKWLGEQQEVDINKWLQSARSETTSSQILLNRKQARRAAKTALKQKSLKMQLAQGGNYTAGSAFDLNAWLAEQPDFNLEEWLANNSGGGNSSIPLPEDDAADITPNGLCCCGLLCEEIAASCCGAWYPVEKQKGDSKLLPEGLQKLKQSMERRREQLARRKGQASQTKAVQGKTSQKVVGKTGKFASLADMQALKSMLSNVLKSLNKEEGKEKSQRMLTRKKMSLLEGSTNATEAGHGSQSGNSSETEDDSSEGIGGDLKFGARIRFGDGVVFGNNISFGSEGDKFGSDEKFGSFDEFASRSKFGRNAKFGDGNKFGDKSSFGEGAELGNDNEVGANSKFAADAQLGDDNSIGPHVEFGSNARLGARNQIADHVTFASSLHAGQGTSFGTDANLGPHAVLGAASKIGEGAQLGAGASIGPGSEIGDGATFGEVAKNNQEDDGESGSLKQQVYKPDPGSGFMRKGSPQLDSNAGGRNYWPVAVSDEQEEKYNATSVQEEEA</sequence>
<dbReference type="EMBL" id="JH992999">
    <property type="protein sequence ID" value="EKX45395.1"/>
    <property type="molecule type" value="Genomic_DNA"/>
</dbReference>
<feature type="compositionally biased region" description="Polar residues" evidence="2">
    <location>
        <begin position="1222"/>
        <end position="1231"/>
    </location>
</feature>
<organism evidence="4">
    <name type="scientific">Guillardia theta (strain CCMP2712)</name>
    <name type="common">Cryptophyte</name>
    <dbReference type="NCBI Taxonomy" id="905079"/>
    <lineage>
        <taxon>Eukaryota</taxon>
        <taxon>Cryptophyceae</taxon>
        <taxon>Pyrenomonadales</taxon>
        <taxon>Geminigeraceae</taxon>
        <taxon>Guillardia</taxon>
    </lineage>
</organism>
<reference evidence="4 6" key="1">
    <citation type="journal article" date="2012" name="Nature">
        <title>Algal genomes reveal evolutionary mosaicism and the fate of nucleomorphs.</title>
        <authorList>
            <consortium name="DOE Joint Genome Institute"/>
            <person name="Curtis B.A."/>
            <person name="Tanifuji G."/>
            <person name="Burki F."/>
            <person name="Gruber A."/>
            <person name="Irimia M."/>
            <person name="Maruyama S."/>
            <person name="Arias M.C."/>
            <person name="Ball S.G."/>
            <person name="Gile G.H."/>
            <person name="Hirakawa Y."/>
            <person name="Hopkins J.F."/>
            <person name="Kuo A."/>
            <person name="Rensing S.A."/>
            <person name="Schmutz J."/>
            <person name="Symeonidi A."/>
            <person name="Elias M."/>
            <person name="Eveleigh R.J."/>
            <person name="Herman E.K."/>
            <person name="Klute M.J."/>
            <person name="Nakayama T."/>
            <person name="Obornik M."/>
            <person name="Reyes-Prieto A."/>
            <person name="Armbrust E.V."/>
            <person name="Aves S.J."/>
            <person name="Beiko R.G."/>
            <person name="Coutinho P."/>
            <person name="Dacks J.B."/>
            <person name="Durnford D.G."/>
            <person name="Fast N.M."/>
            <person name="Green B.R."/>
            <person name="Grisdale C.J."/>
            <person name="Hempel F."/>
            <person name="Henrissat B."/>
            <person name="Hoppner M.P."/>
            <person name="Ishida K."/>
            <person name="Kim E."/>
            <person name="Koreny L."/>
            <person name="Kroth P.G."/>
            <person name="Liu Y."/>
            <person name="Malik S.B."/>
            <person name="Maier U.G."/>
            <person name="McRose D."/>
            <person name="Mock T."/>
            <person name="Neilson J.A."/>
            <person name="Onodera N.T."/>
            <person name="Poole A.M."/>
            <person name="Pritham E.J."/>
            <person name="Richards T.A."/>
            <person name="Rocap G."/>
            <person name="Roy S.W."/>
            <person name="Sarai C."/>
            <person name="Schaack S."/>
            <person name="Shirato S."/>
            <person name="Slamovits C.H."/>
            <person name="Spencer D.F."/>
            <person name="Suzuki S."/>
            <person name="Worden A.Z."/>
            <person name="Zauner S."/>
            <person name="Barry K."/>
            <person name="Bell C."/>
            <person name="Bharti A.K."/>
            <person name="Crow J.A."/>
            <person name="Grimwood J."/>
            <person name="Kramer R."/>
            <person name="Lindquist E."/>
            <person name="Lucas S."/>
            <person name="Salamov A."/>
            <person name="McFadden G.I."/>
            <person name="Lane C.E."/>
            <person name="Keeling P.J."/>
            <person name="Gray M.W."/>
            <person name="Grigoriev I.V."/>
            <person name="Archibald J.M."/>
        </authorList>
    </citation>
    <scope>NUCLEOTIDE SEQUENCE</scope>
    <source>
        <strain evidence="4 6">CCMP2712</strain>
    </source>
</reference>
<dbReference type="eggNOG" id="ENOG502SF8N">
    <property type="taxonomic scope" value="Eukaryota"/>
</dbReference>
<dbReference type="PaxDb" id="55529-EKX45395"/>
<keyword evidence="3" id="KW-0812">Transmembrane</keyword>
<dbReference type="Proteomes" id="UP000011087">
    <property type="component" value="Unassembled WGS sequence"/>
</dbReference>
<feature type="coiled-coil region" evidence="1">
    <location>
        <begin position="874"/>
        <end position="939"/>
    </location>
</feature>
<dbReference type="AlphaFoldDB" id="L1JBC8"/>
<keyword evidence="1" id="KW-0175">Coiled coil</keyword>
<dbReference type="EnsemblProtists" id="EKX45395">
    <property type="protein sequence ID" value="EKX45395"/>
    <property type="gene ID" value="GUITHDRAFT_138971"/>
</dbReference>
<accession>L1JBC8</accession>
<dbReference type="STRING" id="905079.L1JBC8"/>
<keyword evidence="3" id="KW-0472">Membrane</keyword>
<keyword evidence="3" id="KW-1133">Transmembrane helix</keyword>
<reference evidence="6" key="2">
    <citation type="submission" date="2012-11" db="EMBL/GenBank/DDBJ databases">
        <authorList>
            <person name="Kuo A."/>
            <person name="Curtis B.A."/>
            <person name="Tanifuji G."/>
            <person name="Burki F."/>
            <person name="Gruber A."/>
            <person name="Irimia M."/>
            <person name="Maruyama S."/>
            <person name="Arias M.C."/>
            <person name="Ball S.G."/>
            <person name="Gile G.H."/>
            <person name="Hirakawa Y."/>
            <person name="Hopkins J.F."/>
            <person name="Rensing S.A."/>
            <person name="Schmutz J."/>
            <person name="Symeonidi A."/>
            <person name="Elias M."/>
            <person name="Eveleigh R.J."/>
            <person name="Herman E.K."/>
            <person name="Klute M.J."/>
            <person name="Nakayama T."/>
            <person name="Obornik M."/>
            <person name="Reyes-Prieto A."/>
            <person name="Armbrust E.V."/>
            <person name="Aves S.J."/>
            <person name="Beiko R.G."/>
            <person name="Coutinho P."/>
            <person name="Dacks J.B."/>
            <person name="Durnford D.G."/>
            <person name="Fast N.M."/>
            <person name="Green B.R."/>
            <person name="Grisdale C."/>
            <person name="Hempe F."/>
            <person name="Henrissat B."/>
            <person name="Hoppner M.P."/>
            <person name="Ishida K.-I."/>
            <person name="Kim E."/>
            <person name="Koreny L."/>
            <person name="Kroth P.G."/>
            <person name="Liu Y."/>
            <person name="Malik S.-B."/>
            <person name="Maier U.G."/>
            <person name="McRose D."/>
            <person name="Mock T."/>
            <person name="Neilson J.A."/>
            <person name="Onodera N.T."/>
            <person name="Poole A.M."/>
            <person name="Pritham E.J."/>
            <person name="Richards T.A."/>
            <person name="Rocap G."/>
            <person name="Roy S.W."/>
            <person name="Sarai C."/>
            <person name="Schaack S."/>
            <person name="Shirato S."/>
            <person name="Slamovits C.H."/>
            <person name="Spencer D.F."/>
            <person name="Suzuki S."/>
            <person name="Worden A.Z."/>
            <person name="Zauner S."/>
            <person name="Barry K."/>
            <person name="Bell C."/>
            <person name="Bharti A.K."/>
            <person name="Crow J.A."/>
            <person name="Grimwood J."/>
            <person name="Kramer R."/>
            <person name="Lindquist E."/>
            <person name="Lucas S."/>
            <person name="Salamov A."/>
            <person name="McFadden G.I."/>
            <person name="Lane C.E."/>
            <person name="Keeling P.J."/>
            <person name="Gray M.W."/>
            <person name="Grigoriev I.V."/>
            <person name="Archibald J.M."/>
        </authorList>
    </citation>
    <scope>NUCLEOTIDE SEQUENCE</scope>
    <source>
        <strain evidence="6">CCMP2712</strain>
    </source>
</reference>
<feature type="transmembrane region" description="Helical" evidence="3">
    <location>
        <begin position="26"/>
        <end position="47"/>
    </location>
</feature>
<dbReference type="Gene3D" id="2.160.10.10">
    <property type="entry name" value="Hexapeptide repeat proteins"/>
    <property type="match status" value="1"/>
</dbReference>